<sequence>MDYKGKFFPLDAENFIKDLSQLIKFYRLEKNMRQVDLAEAVEVSLSTIKRIENADTSVETGALLKTIWYLGILDKLNQSLPKIKKEEVMHKRIRVGVVKDEDF</sequence>
<dbReference type="CDD" id="cd00093">
    <property type="entry name" value="HTH_XRE"/>
    <property type="match status" value="1"/>
</dbReference>
<dbReference type="PROSITE" id="PS50943">
    <property type="entry name" value="HTH_CROC1"/>
    <property type="match status" value="1"/>
</dbReference>
<dbReference type="Proteomes" id="UP000294355">
    <property type="component" value="Chromosome"/>
</dbReference>
<accession>A0A446ZIV3</accession>
<dbReference type="EMBL" id="LS999521">
    <property type="protein sequence ID" value="VAX44387.1"/>
    <property type="molecule type" value="Genomic_DNA"/>
</dbReference>
<name>A0A446ZIV3_ACICA</name>
<dbReference type="InterPro" id="IPR010982">
    <property type="entry name" value="Lambda_DNA-bd_dom_sf"/>
</dbReference>
<protein>
    <submittedName>
        <fullName evidence="2">Transcriptional regulator, y4mF family</fullName>
    </submittedName>
</protein>
<dbReference type="Pfam" id="PF01381">
    <property type="entry name" value="HTH_3"/>
    <property type="match status" value="1"/>
</dbReference>
<dbReference type="OrthoDB" id="6692269at2"/>
<feature type="domain" description="HTH cro/C1-type" evidence="1">
    <location>
        <begin position="23"/>
        <end position="76"/>
    </location>
</feature>
<dbReference type="SMART" id="SM00530">
    <property type="entry name" value="HTH_XRE"/>
    <property type="match status" value="1"/>
</dbReference>
<reference evidence="2 3" key="1">
    <citation type="submission" date="2018-08" db="EMBL/GenBank/DDBJ databases">
        <authorList>
            <person name="Gonzaga-Molto A."/>
        </authorList>
    </citation>
    <scope>NUCLEOTIDE SEQUENCE [LARGE SCALE GENOMIC DNA]</scope>
    <source>
        <strain evidence="2">Acinetobacter calcoaceticus str. 2117</strain>
    </source>
</reference>
<dbReference type="AlphaFoldDB" id="A0A446ZIV3"/>
<dbReference type="RefSeq" id="WP_133973176.1">
    <property type="nucleotide sequence ID" value="NZ_LS999521.1"/>
</dbReference>
<dbReference type="InterPro" id="IPR001387">
    <property type="entry name" value="Cro/C1-type_HTH"/>
</dbReference>
<organism evidence="2 3">
    <name type="scientific">Acinetobacter calcoaceticus</name>
    <dbReference type="NCBI Taxonomy" id="471"/>
    <lineage>
        <taxon>Bacteria</taxon>
        <taxon>Pseudomonadati</taxon>
        <taxon>Pseudomonadota</taxon>
        <taxon>Gammaproteobacteria</taxon>
        <taxon>Moraxellales</taxon>
        <taxon>Moraxellaceae</taxon>
        <taxon>Acinetobacter</taxon>
        <taxon>Acinetobacter calcoaceticus/baumannii complex</taxon>
    </lineage>
</organism>
<gene>
    <name evidence="2" type="ORF">AC2117_01569</name>
</gene>
<evidence type="ECO:0000313" key="3">
    <source>
        <dbReference type="Proteomes" id="UP000294355"/>
    </source>
</evidence>
<dbReference type="Gene3D" id="1.10.260.40">
    <property type="entry name" value="lambda repressor-like DNA-binding domains"/>
    <property type="match status" value="1"/>
</dbReference>
<dbReference type="GO" id="GO:0003677">
    <property type="term" value="F:DNA binding"/>
    <property type="evidence" value="ECO:0007669"/>
    <property type="project" value="InterPro"/>
</dbReference>
<dbReference type="SUPFAM" id="SSF47413">
    <property type="entry name" value="lambda repressor-like DNA-binding domains"/>
    <property type="match status" value="1"/>
</dbReference>
<evidence type="ECO:0000259" key="1">
    <source>
        <dbReference type="PROSITE" id="PS50943"/>
    </source>
</evidence>
<evidence type="ECO:0000313" key="2">
    <source>
        <dbReference type="EMBL" id="VAX44387.1"/>
    </source>
</evidence>
<proteinExistence type="predicted"/>